<dbReference type="GO" id="GO:0032259">
    <property type="term" value="P:methylation"/>
    <property type="evidence" value="ECO:0007669"/>
    <property type="project" value="UniProtKB-KW"/>
</dbReference>
<keyword evidence="2" id="KW-0158">Chromosome</keyword>
<name>C1N8R6_MICPC</name>
<dbReference type="InterPro" id="IPR001214">
    <property type="entry name" value="SET_dom"/>
</dbReference>
<keyword evidence="11" id="KW-1185">Reference proteome</keyword>
<dbReference type="AlphaFoldDB" id="C1N8R6"/>
<evidence type="ECO:0000313" key="11">
    <source>
        <dbReference type="Proteomes" id="UP000001876"/>
    </source>
</evidence>
<evidence type="ECO:0000256" key="4">
    <source>
        <dbReference type="ARBA" id="ARBA00022679"/>
    </source>
</evidence>
<dbReference type="KEGG" id="mpp:MICPUCDRAFT_54214"/>
<keyword evidence="5" id="KW-0949">S-adenosyl-L-methionine</keyword>
<comment type="subcellular location">
    <subcellularLocation>
        <location evidence="1">Chromosome</location>
    </subcellularLocation>
</comment>
<accession>C1N8R6</accession>
<dbReference type="PROSITE" id="PS50280">
    <property type="entry name" value="SET"/>
    <property type="match status" value="1"/>
</dbReference>
<evidence type="ECO:0000256" key="1">
    <source>
        <dbReference type="ARBA" id="ARBA00004286"/>
    </source>
</evidence>
<evidence type="ECO:0000256" key="6">
    <source>
        <dbReference type="ARBA" id="ARBA00022723"/>
    </source>
</evidence>
<keyword evidence="6" id="KW-0479">Metal-binding</keyword>
<protein>
    <submittedName>
        <fullName evidence="10">Set domain protein</fullName>
    </submittedName>
</protein>
<proteinExistence type="predicted"/>
<evidence type="ECO:0000256" key="3">
    <source>
        <dbReference type="ARBA" id="ARBA00022603"/>
    </source>
</evidence>
<dbReference type="PANTHER" id="PTHR46223:SF3">
    <property type="entry name" value="HISTONE-LYSINE N-METHYLTRANSFERASE SET-23"/>
    <property type="match status" value="1"/>
</dbReference>
<evidence type="ECO:0000259" key="8">
    <source>
        <dbReference type="PROSITE" id="PS50280"/>
    </source>
</evidence>
<evidence type="ECO:0000256" key="7">
    <source>
        <dbReference type="ARBA" id="ARBA00022833"/>
    </source>
</evidence>
<sequence>MPPKLVNTKVIRGPFEWEQNVTGDCRPCDVLVPFTYVKNRVYVEADDKNNKNGKKKDKKKNERRFTEETRYEFRRCTCPYPKTHIEGGNDLETCPFNAIQRGEVLFPLHVYQDDNGKGFCVRAKQKIPKGGLICEYVGEIITQKEAAKRERNYSQLGLFYLHDVHTNYRSKRKSPIDRSNKIVISMQYKEYTIDATMCGNVARMLNHNCEPNVTTLEVAVVRDPALSGDAARVPKLPRVGFFATRDIEANEELCIDYSPGRRGDDLQEVMECFCGSRKCKGWLF</sequence>
<dbReference type="GO" id="GO:0008168">
    <property type="term" value="F:methyltransferase activity"/>
    <property type="evidence" value="ECO:0007669"/>
    <property type="project" value="UniProtKB-KW"/>
</dbReference>
<reference evidence="10 11" key="1">
    <citation type="journal article" date="2009" name="Science">
        <title>Green evolution and dynamic adaptations revealed by genomes of the marine picoeukaryotes Micromonas.</title>
        <authorList>
            <person name="Worden A.Z."/>
            <person name="Lee J.H."/>
            <person name="Mock T."/>
            <person name="Rouze P."/>
            <person name="Simmons M.P."/>
            <person name="Aerts A.L."/>
            <person name="Allen A.E."/>
            <person name="Cuvelier M.L."/>
            <person name="Derelle E."/>
            <person name="Everett M.V."/>
            <person name="Foulon E."/>
            <person name="Grimwood J."/>
            <person name="Gundlach H."/>
            <person name="Henrissat B."/>
            <person name="Napoli C."/>
            <person name="McDonald S.M."/>
            <person name="Parker M.S."/>
            <person name="Rombauts S."/>
            <person name="Salamov A."/>
            <person name="Von Dassow P."/>
            <person name="Badger J.H."/>
            <person name="Coutinho P.M."/>
            <person name="Demir E."/>
            <person name="Dubchak I."/>
            <person name="Gentemann C."/>
            <person name="Eikrem W."/>
            <person name="Gready J.E."/>
            <person name="John U."/>
            <person name="Lanier W."/>
            <person name="Lindquist E.A."/>
            <person name="Lucas S."/>
            <person name="Mayer K.F."/>
            <person name="Moreau H."/>
            <person name="Not F."/>
            <person name="Otillar R."/>
            <person name="Panaud O."/>
            <person name="Pangilinan J."/>
            <person name="Paulsen I."/>
            <person name="Piegu B."/>
            <person name="Poliakov A."/>
            <person name="Robbens S."/>
            <person name="Schmutz J."/>
            <person name="Toulza E."/>
            <person name="Wyss T."/>
            <person name="Zelensky A."/>
            <person name="Zhou K."/>
            <person name="Armbrust E.V."/>
            <person name="Bhattacharya D."/>
            <person name="Goodenough U.W."/>
            <person name="Van de Peer Y."/>
            <person name="Grigoriev I.V."/>
        </authorList>
    </citation>
    <scope>NUCLEOTIDE SEQUENCE [LARGE SCALE GENOMIC DNA]</scope>
    <source>
        <strain evidence="10 11">CCMP1545</strain>
    </source>
</reference>
<dbReference type="PROSITE" id="PS50868">
    <property type="entry name" value="POST_SET"/>
    <property type="match status" value="1"/>
</dbReference>
<dbReference type="STRING" id="564608.C1N8R6"/>
<dbReference type="Pfam" id="PF00856">
    <property type="entry name" value="SET"/>
    <property type="match status" value="1"/>
</dbReference>
<feature type="domain" description="Post-SET" evidence="9">
    <location>
        <begin position="268"/>
        <end position="284"/>
    </location>
</feature>
<evidence type="ECO:0000256" key="2">
    <source>
        <dbReference type="ARBA" id="ARBA00022454"/>
    </source>
</evidence>
<dbReference type="GO" id="GO:0046872">
    <property type="term" value="F:metal ion binding"/>
    <property type="evidence" value="ECO:0007669"/>
    <property type="project" value="UniProtKB-KW"/>
</dbReference>
<keyword evidence="7" id="KW-0862">Zinc</keyword>
<dbReference type="PANTHER" id="PTHR46223">
    <property type="entry name" value="HISTONE-LYSINE N-METHYLTRANSFERASE SUV39H"/>
    <property type="match status" value="1"/>
</dbReference>
<evidence type="ECO:0000256" key="5">
    <source>
        <dbReference type="ARBA" id="ARBA00022691"/>
    </source>
</evidence>
<dbReference type="GeneID" id="9689763"/>
<dbReference type="Proteomes" id="UP000001876">
    <property type="component" value="Unassembled WGS sequence"/>
</dbReference>
<dbReference type="Gene3D" id="2.170.270.10">
    <property type="entry name" value="SET domain"/>
    <property type="match status" value="1"/>
</dbReference>
<organism evidence="11">
    <name type="scientific">Micromonas pusilla (strain CCMP1545)</name>
    <name type="common">Picoplanktonic green alga</name>
    <dbReference type="NCBI Taxonomy" id="564608"/>
    <lineage>
        <taxon>Eukaryota</taxon>
        <taxon>Viridiplantae</taxon>
        <taxon>Chlorophyta</taxon>
        <taxon>Mamiellophyceae</taxon>
        <taxon>Mamiellales</taxon>
        <taxon>Mamiellaceae</taxon>
        <taxon>Micromonas</taxon>
    </lineage>
</organism>
<keyword evidence="4" id="KW-0808">Transferase</keyword>
<feature type="domain" description="SET" evidence="8">
    <location>
        <begin position="106"/>
        <end position="258"/>
    </location>
</feature>
<dbReference type="SMART" id="SM00317">
    <property type="entry name" value="SET"/>
    <property type="match status" value="1"/>
</dbReference>
<gene>
    <name evidence="10" type="ORF">MICPUCDRAFT_54214</name>
</gene>
<keyword evidence="3" id="KW-0489">Methyltransferase</keyword>
<evidence type="ECO:0000259" key="9">
    <source>
        <dbReference type="PROSITE" id="PS50868"/>
    </source>
</evidence>
<dbReference type="InterPro" id="IPR050973">
    <property type="entry name" value="H3K9_Histone-Lys_N-MTase"/>
</dbReference>
<dbReference type="SUPFAM" id="SSF82199">
    <property type="entry name" value="SET domain"/>
    <property type="match status" value="1"/>
</dbReference>
<evidence type="ECO:0000313" key="10">
    <source>
        <dbReference type="EMBL" id="EEH51398.1"/>
    </source>
</evidence>
<dbReference type="InterPro" id="IPR003616">
    <property type="entry name" value="Post-SET_dom"/>
</dbReference>
<dbReference type="EMBL" id="GG663751">
    <property type="protein sequence ID" value="EEH51398.1"/>
    <property type="molecule type" value="Genomic_DNA"/>
</dbReference>
<dbReference type="eggNOG" id="KOG1082">
    <property type="taxonomic scope" value="Eukaryota"/>
</dbReference>
<dbReference type="InterPro" id="IPR046341">
    <property type="entry name" value="SET_dom_sf"/>
</dbReference>
<dbReference type="RefSeq" id="XP_003064493.1">
    <property type="nucleotide sequence ID" value="XM_003064447.1"/>
</dbReference>
<dbReference type="GO" id="GO:0005694">
    <property type="term" value="C:chromosome"/>
    <property type="evidence" value="ECO:0007669"/>
    <property type="project" value="UniProtKB-SubCell"/>
</dbReference>
<dbReference type="OrthoDB" id="308383at2759"/>